<accession>C5LRI7</accession>
<dbReference type="GeneID" id="9043768"/>
<protein>
    <recommendedName>
        <fullName evidence="4">UBX domain-containing protein</fullName>
    </recommendedName>
</protein>
<dbReference type="Proteomes" id="UP000007800">
    <property type="component" value="Unassembled WGS sequence"/>
</dbReference>
<evidence type="ECO:0008006" key="4">
    <source>
        <dbReference type="Google" id="ProtNLM"/>
    </source>
</evidence>
<gene>
    <name evidence="2" type="ORF">Pmar_PMAR019799</name>
</gene>
<organism evidence="3">
    <name type="scientific">Perkinsus marinus (strain ATCC 50983 / TXsc)</name>
    <dbReference type="NCBI Taxonomy" id="423536"/>
    <lineage>
        <taxon>Eukaryota</taxon>
        <taxon>Sar</taxon>
        <taxon>Alveolata</taxon>
        <taxon>Perkinsozoa</taxon>
        <taxon>Perkinsea</taxon>
        <taxon>Perkinsida</taxon>
        <taxon>Perkinsidae</taxon>
        <taxon>Perkinsus</taxon>
    </lineage>
</organism>
<proteinExistence type="predicted"/>
<evidence type="ECO:0000313" key="2">
    <source>
        <dbReference type="EMBL" id="EER00650.1"/>
    </source>
</evidence>
<dbReference type="SUPFAM" id="SSF54236">
    <property type="entry name" value="Ubiquitin-like"/>
    <property type="match status" value="1"/>
</dbReference>
<evidence type="ECO:0000256" key="1">
    <source>
        <dbReference type="SAM" id="MobiDB-lite"/>
    </source>
</evidence>
<dbReference type="InParanoid" id="C5LRI7"/>
<keyword evidence="3" id="KW-1185">Reference proteome</keyword>
<name>C5LRI7_PERM5</name>
<dbReference type="InterPro" id="IPR029071">
    <property type="entry name" value="Ubiquitin-like_domsf"/>
</dbReference>
<dbReference type="RefSeq" id="XP_002767932.1">
    <property type="nucleotide sequence ID" value="XM_002767886.1"/>
</dbReference>
<reference evidence="2 3" key="1">
    <citation type="submission" date="2008-07" db="EMBL/GenBank/DDBJ databases">
        <authorList>
            <person name="El-Sayed N."/>
            <person name="Caler E."/>
            <person name="Inman J."/>
            <person name="Amedeo P."/>
            <person name="Hass B."/>
            <person name="Wortman J."/>
        </authorList>
    </citation>
    <scope>NUCLEOTIDE SEQUENCE [LARGE SCALE GENOMIC DNA]</scope>
    <source>
        <strain evidence="3">ATCC 50983 / TXsc</strain>
    </source>
</reference>
<dbReference type="EMBL" id="GG684817">
    <property type="protein sequence ID" value="EER00650.1"/>
    <property type="molecule type" value="Genomic_DNA"/>
</dbReference>
<feature type="region of interest" description="Disordered" evidence="1">
    <location>
        <begin position="1"/>
        <end position="25"/>
    </location>
</feature>
<sequence length="114" mass="11846">MTGGPAEAPSAEVPPMPSLPADGDKDVVRIGIRTSNGERKKAVLGKGQPLEDLLALVANWEQVALTAFDLKELLPPPGRSVKDMLGKEGATVGNSDVNGCMLTVVLAQPNETAD</sequence>
<evidence type="ECO:0000313" key="3">
    <source>
        <dbReference type="Proteomes" id="UP000007800"/>
    </source>
</evidence>
<dbReference type="AlphaFoldDB" id="C5LRI7"/>